<feature type="transmembrane region" description="Helical" evidence="1">
    <location>
        <begin position="51"/>
        <end position="74"/>
    </location>
</feature>
<accession>A0A370KZ98</accession>
<reference evidence="3" key="1">
    <citation type="submission" date="2018-07" db="EMBL/GenBank/DDBJ databases">
        <authorList>
            <person name="Safronova V.I."/>
            <person name="Chirak E.R."/>
            <person name="Sazanova A.L."/>
        </authorList>
    </citation>
    <scope>NUCLEOTIDE SEQUENCE [LARGE SCALE GENOMIC DNA]</scope>
    <source>
        <strain evidence="3">RCAM04685</strain>
    </source>
</reference>
<protein>
    <submittedName>
        <fullName evidence="2">DUF1761 domain-containing protein</fullName>
    </submittedName>
</protein>
<feature type="transmembrane region" description="Helical" evidence="1">
    <location>
        <begin position="6"/>
        <end position="30"/>
    </location>
</feature>
<dbReference type="EMBL" id="QQTP01000020">
    <property type="protein sequence ID" value="RDJ20320.1"/>
    <property type="molecule type" value="Genomic_DNA"/>
</dbReference>
<dbReference type="AlphaFoldDB" id="A0A370KZ98"/>
<evidence type="ECO:0000256" key="1">
    <source>
        <dbReference type="SAM" id="Phobius"/>
    </source>
</evidence>
<dbReference type="Proteomes" id="UP000255207">
    <property type="component" value="Unassembled WGS sequence"/>
</dbReference>
<evidence type="ECO:0000313" key="3">
    <source>
        <dbReference type="Proteomes" id="UP000255207"/>
    </source>
</evidence>
<keyword evidence="1" id="KW-0812">Transmembrane</keyword>
<gene>
    <name evidence="2" type="ORF">DWE98_25505</name>
</gene>
<comment type="caution">
    <text evidence="2">The sequence shown here is derived from an EMBL/GenBank/DDBJ whole genome shotgun (WGS) entry which is preliminary data.</text>
</comment>
<dbReference type="RefSeq" id="WP_114832125.1">
    <property type="nucleotide sequence ID" value="NZ_QQTO01000027.1"/>
</dbReference>
<organism evidence="2 3">
    <name type="scientific">Bosea caraganae</name>
    <dbReference type="NCBI Taxonomy" id="2763117"/>
    <lineage>
        <taxon>Bacteria</taxon>
        <taxon>Pseudomonadati</taxon>
        <taxon>Pseudomonadota</taxon>
        <taxon>Alphaproteobacteria</taxon>
        <taxon>Hyphomicrobiales</taxon>
        <taxon>Boseaceae</taxon>
        <taxon>Bosea</taxon>
    </lineage>
</organism>
<dbReference type="InterPro" id="IPR013879">
    <property type="entry name" value="DUF1761"/>
</dbReference>
<sequence>MHIAGINWVAVLVAAAAFTAIGYVIHMRLVDLEAWDAAKHNDKAGLSTVRMASGIILPLATAIGLAVLFAWGNVAGVGNGVVWGLAIALASALPTLWYNWFYGSSPIWIFWVDSAHQLIGHAIVGAILAGWR</sequence>
<keyword evidence="1" id="KW-1133">Transmembrane helix</keyword>
<name>A0A370KZ98_9HYPH</name>
<keyword evidence="3" id="KW-1185">Reference proteome</keyword>
<evidence type="ECO:0000313" key="2">
    <source>
        <dbReference type="EMBL" id="RDJ20320.1"/>
    </source>
</evidence>
<proteinExistence type="predicted"/>
<dbReference type="Pfam" id="PF08570">
    <property type="entry name" value="DUF1761"/>
    <property type="match status" value="1"/>
</dbReference>
<keyword evidence="1" id="KW-0472">Membrane</keyword>
<feature type="transmembrane region" description="Helical" evidence="1">
    <location>
        <begin position="108"/>
        <end position="131"/>
    </location>
</feature>
<dbReference type="OrthoDB" id="7191819at2"/>
<feature type="transmembrane region" description="Helical" evidence="1">
    <location>
        <begin position="80"/>
        <end position="101"/>
    </location>
</feature>